<feature type="region of interest" description="Disordered" evidence="1">
    <location>
        <begin position="7"/>
        <end position="29"/>
    </location>
</feature>
<reference evidence="3 4" key="1">
    <citation type="submission" date="2023-12" db="EMBL/GenBank/DDBJ databases">
        <title>A high-quality genome assembly for Dillenia turbinata (Dilleniales).</title>
        <authorList>
            <person name="Chanderbali A."/>
        </authorList>
    </citation>
    <scope>NUCLEOTIDE SEQUENCE [LARGE SCALE GENOMIC DNA]</scope>
    <source>
        <strain evidence="3">LSX21</strain>
        <tissue evidence="3">Leaf</tissue>
    </source>
</reference>
<dbReference type="Gene3D" id="3.90.1720.10">
    <property type="entry name" value="endopeptidase domain like (from Nostoc punctiforme)"/>
    <property type="match status" value="1"/>
</dbReference>
<evidence type="ECO:0000256" key="1">
    <source>
        <dbReference type="SAM" id="MobiDB-lite"/>
    </source>
</evidence>
<dbReference type="PROSITE" id="PS51934">
    <property type="entry name" value="LRAT"/>
    <property type="match status" value="1"/>
</dbReference>
<evidence type="ECO:0000259" key="2">
    <source>
        <dbReference type="PROSITE" id="PS51934"/>
    </source>
</evidence>
<dbReference type="Proteomes" id="UP001370490">
    <property type="component" value="Unassembled WGS sequence"/>
</dbReference>
<dbReference type="PANTHER" id="PTHR46137:SF1">
    <property type="entry name" value="LRAT DOMAIN-CONTAINING PROTEIN"/>
    <property type="match status" value="1"/>
</dbReference>
<accession>A0AAN8V848</accession>
<comment type="caution">
    <text evidence="3">The sequence shown here is derived from an EMBL/GenBank/DDBJ whole genome shotgun (WGS) entry which is preliminary data.</text>
</comment>
<keyword evidence="4" id="KW-1185">Reference proteome</keyword>
<dbReference type="PANTHER" id="PTHR46137">
    <property type="entry name" value="OS05G0310600 PROTEIN"/>
    <property type="match status" value="1"/>
</dbReference>
<name>A0AAN8V848_9MAGN</name>
<evidence type="ECO:0000313" key="3">
    <source>
        <dbReference type="EMBL" id="KAK6925251.1"/>
    </source>
</evidence>
<feature type="compositionally biased region" description="Basic and acidic residues" evidence="1">
    <location>
        <begin position="7"/>
        <end position="16"/>
    </location>
</feature>
<dbReference type="AlphaFoldDB" id="A0AAN8V848"/>
<sequence length="151" mass="16768">MVIHYTRTEPGNRELIKAGSSSSPATSTPCPKCNFQSNIHRGVVKACTDCFLSGHDDQVRLFEYGVSDLKSVFRRPGTCSTSDERTDDEAAVRRAYHLLLTNGFGGYNLFHNNCEDFAYYCVTGRRNRSLQAVFAIESLKLYAVALVVGLC</sequence>
<evidence type="ECO:0000313" key="4">
    <source>
        <dbReference type="Proteomes" id="UP001370490"/>
    </source>
</evidence>
<dbReference type="EMBL" id="JBAMMX010000016">
    <property type="protein sequence ID" value="KAK6925251.1"/>
    <property type="molecule type" value="Genomic_DNA"/>
</dbReference>
<dbReference type="InterPro" id="IPR007053">
    <property type="entry name" value="LRAT_dom"/>
</dbReference>
<feature type="domain" description="LRAT" evidence="2">
    <location>
        <begin position="1"/>
        <end position="131"/>
    </location>
</feature>
<organism evidence="3 4">
    <name type="scientific">Dillenia turbinata</name>
    <dbReference type="NCBI Taxonomy" id="194707"/>
    <lineage>
        <taxon>Eukaryota</taxon>
        <taxon>Viridiplantae</taxon>
        <taxon>Streptophyta</taxon>
        <taxon>Embryophyta</taxon>
        <taxon>Tracheophyta</taxon>
        <taxon>Spermatophyta</taxon>
        <taxon>Magnoliopsida</taxon>
        <taxon>eudicotyledons</taxon>
        <taxon>Gunneridae</taxon>
        <taxon>Pentapetalae</taxon>
        <taxon>Dilleniales</taxon>
        <taxon>Dilleniaceae</taxon>
        <taxon>Dillenia</taxon>
    </lineage>
</organism>
<protein>
    <submittedName>
        <fullName evidence="3">LRAT domain</fullName>
    </submittedName>
</protein>
<feature type="compositionally biased region" description="Low complexity" evidence="1">
    <location>
        <begin position="18"/>
        <end position="29"/>
    </location>
</feature>
<dbReference type="Pfam" id="PF04970">
    <property type="entry name" value="LRAT"/>
    <property type="match status" value="1"/>
</dbReference>
<gene>
    <name evidence="3" type="ORF">RJ641_009577</name>
</gene>
<proteinExistence type="predicted"/>